<evidence type="ECO:0000313" key="3">
    <source>
        <dbReference type="Proteomes" id="UP001597109"/>
    </source>
</evidence>
<proteinExistence type="predicted"/>
<dbReference type="Proteomes" id="UP001597109">
    <property type="component" value="Unassembled WGS sequence"/>
</dbReference>
<dbReference type="EMBL" id="JBHTKI010000006">
    <property type="protein sequence ID" value="MFD1030560.1"/>
    <property type="molecule type" value="Genomic_DNA"/>
</dbReference>
<gene>
    <name evidence="2" type="ORF">ACFQ1X_03880</name>
</gene>
<comment type="caution">
    <text evidence="2">The sequence shown here is derived from an EMBL/GenBank/DDBJ whole genome shotgun (WGS) entry which is preliminary data.</text>
</comment>
<keyword evidence="3" id="KW-1185">Reference proteome</keyword>
<accession>A0ABW3L8Y3</accession>
<reference evidence="3" key="1">
    <citation type="journal article" date="2019" name="Int. J. Syst. Evol. Microbiol.">
        <title>The Global Catalogue of Microorganisms (GCM) 10K type strain sequencing project: providing services to taxonomists for standard genome sequencing and annotation.</title>
        <authorList>
            <consortium name="The Broad Institute Genomics Platform"/>
            <consortium name="The Broad Institute Genome Sequencing Center for Infectious Disease"/>
            <person name="Wu L."/>
            <person name="Ma J."/>
        </authorList>
    </citation>
    <scope>NUCLEOTIDE SEQUENCE [LARGE SCALE GENOMIC DNA]</scope>
    <source>
        <strain evidence="3">CCUG 56756</strain>
    </source>
</reference>
<sequence>MKKIISLCMLAFILSGCTSENGNASSELSSEIIITEGNYNFTGSSESWEVQYEVDIIEKGENENQVEENGTAKFIGEGEPPKTVDYKLETESGANSSEGSGIMMNDETLSFAQGSCGNCVPIQEDEELELEIIWDGKSEIVILNSNE</sequence>
<keyword evidence="1" id="KW-0732">Signal</keyword>
<evidence type="ECO:0008006" key="4">
    <source>
        <dbReference type="Google" id="ProtNLM"/>
    </source>
</evidence>
<feature type="chain" id="PRO_5046322249" description="Lipoprotein" evidence="1">
    <location>
        <begin position="25"/>
        <end position="147"/>
    </location>
</feature>
<dbReference type="PROSITE" id="PS51257">
    <property type="entry name" value="PROKAR_LIPOPROTEIN"/>
    <property type="match status" value="1"/>
</dbReference>
<evidence type="ECO:0000256" key="1">
    <source>
        <dbReference type="SAM" id="SignalP"/>
    </source>
</evidence>
<dbReference type="RefSeq" id="WP_144839159.1">
    <property type="nucleotide sequence ID" value="NZ_JBHTKI010000006.1"/>
</dbReference>
<evidence type="ECO:0000313" key="2">
    <source>
        <dbReference type="EMBL" id="MFD1030560.1"/>
    </source>
</evidence>
<name>A0ABW3L8Y3_9BACL</name>
<protein>
    <recommendedName>
        <fullName evidence="4">Lipoprotein</fullName>
    </recommendedName>
</protein>
<organism evidence="2 3">
    <name type="scientific">Metaplanococcus flavidus</name>
    <dbReference type="NCBI Taxonomy" id="569883"/>
    <lineage>
        <taxon>Bacteria</taxon>
        <taxon>Bacillati</taxon>
        <taxon>Bacillota</taxon>
        <taxon>Bacilli</taxon>
        <taxon>Bacillales</taxon>
        <taxon>Caryophanaceae</taxon>
        <taxon>Metaplanococcus</taxon>
    </lineage>
</organism>
<feature type="signal peptide" evidence="1">
    <location>
        <begin position="1"/>
        <end position="24"/>
    </location>
</feature>